<dbReference type="PROSITE" id="PS51390">
    <property type="entry name" value="WAP"/>
    <property type="match status" value="1"/>
</dbReference>
<dbReference type="Gene3D" id="4.10.75.10">
    <property type="entry name" value="Elafin-like"/>
    <property type="match status" value="1"/>
</dbReference>
<accession>A0A915IKY6</accession>
<dbReference type="WBParaSite" id="nRc.2.0.1.t14842-RA">
    <property type="protein sequence ID" value="nRc.2.0.1.t14842-RA"/>
    <property type="gene ID" value="nRc.2.0.1.g14842"/>
</dbReference>
<dbReference type="GO" id="GO:0030414">
    <property type="term" value="F:peptidase inhibitor activity"/>
    <property type="evidence" value="ECO:0007669"/>
    <property type="project" value="InterPro"/>
</dbReference>
<evidence type="ECO:0000313" key="3">
    <source>
        <dbReference type="Proteomes" id="UP000887565"/>
    </source>
</evidence>
<dbReference type="GO" id="GO:0005576">
    <property type="term" value="C:extracellular region"/>
    <property type="evidence" value="ECO:0007669"/>
    <property type="project" value="InterPro"/>
</dbReference>
<sequence length="209" mass="23335">MELRQPKNKRKCSIFTPTTMKDSSVSNCTRIIQETTSLKDWSVYIDVEQKIKQDNSLWYGATISDGATPELKTESETDTHGENFSGSGQKPKIDQTLDHENICKQPIQSGICMAYFPRYGYNSTTCPIPSLSKPKQGCRYNEEPDDRDCPKYEIVCDVKPGLCPTDHESAHIPNACSFQCSHSDDRCPGEEKCCKIGCNVICVPPVPAN</sequence>
<keyword evidence="3" id="KW-1185">Reference proteome</keyword>
<name>A0A915IKY6_ROMCU</name>
<dbReference type="InterPro" id="IPR036645">
    <property type="entry name" value="Elafin-like_sf"/>
</dbReference>
<feature type="compositionally biased region" description="Basic and acidic residues" evidence="1">
    <location>
        <begin position="71"/>
        <end position="81"/>
    </location>
</feature>
<reference evidence="4" key="1">
    <citation type="submission" date="2022-11" db="UniProtKB">
        <authorList>
            <consortium name="WormBaseParasite"/>
        </authorList>
    </citation>
    <scope>IDENTIFICATION</scope>
</reference>
<dbReference type="Pfam" id="PF00095">
    <property type="entry name" value="WAP"/>
    <property type="match status" value="1"/>
</dbReference>
<evidence type="ECO:0000259" key="2">
    <source>
        <dbReference type="PROSITE" id="PS51390"/>
    </source>
</evidence>
<evidence type="ECO:0000313" key="4">
    <source>
        <dbReference type="WBParaSite" id="nRc.2.0.1.t14842-RA"/>
    </source>
</evidence>
<dbReference type="Proteomes" id="UP000887565">
    <property type="component" value="Unplaced"/>
</dbReference>
<evidence type="ECO:0000256" key="1">
    <source>
        <dbReference type="SAM" id="MobiDB-lite"/>
    </source>
</evidence>
<feature type="region of interest" description="Disordered" evidence="1">
    <location>
        <begin position="68"/>
        <end position="92"/>
    </location>
</feature>
<protein>
    <submittedName>
        <fullName evidence="4">WAP domain-containing protein</fullName>
    </submittedName>
</protein>
<organism evidence="3 4">
    <name type="scientific">Romanomermis culicivorax</name>
    <name type="common">Nematode worm</name>
    <dbReference type="NCBI Taxonomy" id="13658"/>
    <lineage>
        <taxon>Eukaryota</taxon>
        <taxon>Metazoa</taxon>
        <taxon>Ecdysozoa</taxon>
        <taxon>Nematoda</taxon>
        <taxon>Enoplea</taxon>
        <taxon>Dorylaimia</taxon>
        <taxon>Mermithida</taxon>
        <taxon>Mermithoidea</taxon>
        <taxon>Mermithidae</taxon>
        <taxon>Romanomermis</taxon>
    </lineage>
</organism>
<dbReference type="AlphaFoldDB" id="A0A915IKY6"/>
<dbReference type="SUPFAM" id="SSF57256">
    <property type="entry name" value="Elafin-like"/>
    <property type="match status" value="1"/>
</dbReference>
<proteinExistence type="predicted"/>
<dbReference type="SMART" id="SM00217">
    <property type="entry name" value="WAP"/>
    <property type="match status" value="1"/>
</dbReference>
<dbReference type="InterPro" id="IPR008197">
    <property type="entry name" value="WAP_dom"/>
</dbReference>
<feature type="domain" description="WAP" evidence="2">
    <location>
        <begin position="156"/>
        <end position="206"/>
    </location>
</feature>